<dbReference type="SUPFAM" id="SSF50118">
    <property type="entry name" value="Cell growth inhibitor/plasmid maintenance toxic component"/>
    <property type="match status" value="1"/>
</dbReference>
<comment type="caution">
    <text evidence="1">The sequence shown here is derived from an EMBL/GenBank/DDBJ whole genome shotgun (WGS) entry which is preliminary data.</text>
</comment>
<protein>
    <submittedName>
        <fullName evidence="1">Transcriptional regulator</fullName>
    </submittedName>
</protein>
<sequence>MDFEPFDVVVVPFPFTDKVGAKRRPALVVSSAAFNGNHDQVILAMITSARQSDWTSDVPLEEWTAAGLTVPCRVRFKLFTLDRDMVLKKAGTLTPHDRASVQRALSQSLAVA</sequence>
<evidence type="ECO:0000313" key="2">
    <source>
        <dbReference type="Proteomes" id="UP000078543"/>
    </source>
</evidence>
<gene>
    <name evidence="1" type="ORF">A6A05_16680</name>
</gene>
<dbReference type="EMBL" id="LWQU01000180">
    <property type="protein sequence ID" value="OAN45862.1"/>
    <property type="molecule type" value="Genomic_DNA"/>
</dbReference>
<dbReference type="Pfam" id="PF02452">
    <property type="entry name" value="PemK_toxin"/>
    <property type="match status" value="1"/>
</dbReference>
<accession>A0A178MAT9</accession>
<dbReference type="AlphaFoldDB" id="A0A178MAT9"/>
<name>A0A178MAT9_9PROT</name>
<dbReference type="InterPro" id="IPR003477">
    <property type="entry name" value="PemK-like"/>
</dbReference>
<evidence type="ECO:0000313" key="1">
    <source>
        <dbReference type="EMBL" id="OAN45862.1"/>
    </source>
</evidence>
<dbReference type="Proteomes" id="UP000078543">
    <property type="component" value="Unassembled WGS sequence"/>
</dbReference>
<proteinExistence type="predicted"/>
<dbReference type="RefSeq" id="WP_068503996.1">
    <property type="nucleotide sequence ID" value="NZ_LWQU01000180.1"/>
</dbReference>
<reference evidence="1 2" key="1">
    <citation type="submission" date="2016-04" db="EMBL/GenBank/DDBJ databases">
        <title>Draft genome sequence of freshwater magnetotactic bacteria Magnetospirillum marisnigri SP-1 and Magnetospirillum moscoviense BB-1.</title>
        <authorList>
            <person name="Koziaeva V."/>
            <person name="Dziuba M.V."/>
            <person name="Ivanov T.M."/>
            <person name="Kuznetsov B."/>
            <person name="Grouzdev D.S."/>
        </authorList>
    </citation>
    <scope>NUCLEOTIDE SEQUENCE [LARGE SCALE GENOMIC DNA]</scope>
    <source>
        <strain evidence="1 2">BB-1</strain>
    </source>
</reference>
<dbReference type="STRING" id="1437059.A6A05_16680"/>
<keyword evidence="2" id="KW-1185">Reference proteome</keyword>
<dbReference type="OrthoDB" id="9813449at2"/>
<organism evidence="1 2">
    <name type="scientific">Magnetospirillum moscoviense</name>
    <dbReference type="NCBI Taxonomy" id="1437059"/>
    <lineage>
        <taxon>Bacteria</taxon>
        <taxon>Pseudomonadati</taxon>
        <taxon>Pseudomonadota</taxon>
        <taxon>Alphaproteobacteria</taxon>
        <taxon>Rhodospirillales</taxon>
        <taxon>Rhodospirillaceae</taxon>
        <taxon>Magnetospirillum</taxon>
    </lineage>
</organism>
<dbReference type="Gene3D" id="2.30.30.110">
    <property type="match status" value="1"/>
</dbReference>
<dbReference type="GO" id="GO:0003677">
    <property type="term" value="F:DNA binding"/>
    <property type="evidence" value="ECO:0007669"/>
    <property type="project" value="InterPro"/>
</dbReference>
<dbReference type="InterPro" id="IPR011067">
    <property type="entry name" value="Plasmid_toxin/cell-grow_inhib"/>
</dbReference>